<proteinExistence type="predicted"/>
<reference evidence="1" key="1">
    <citation type="journal article" date="2019" name="Sci. Rep.">
        <title>Draft genome of Tanacetum cinerariifolium, the natural source of mosquito coil.</title>
        <authorList>
            <person name="Yamashiro T."/>
            <person name="Shiraishi A."/>
            <person name="Satake H."/>
            <person name="Nakayama K."/>
        </authorList>
    </citation>
    <scope>NUCLEOTIDE SEQUENCE</scope>
</reference>
<sequence>MNSPLNYKWKQLLDIIDSDLPLTPVLCPCNSHARMWILRVSWVSVIEFVNANDGVIVNRCFGDIENYLENGKLEKVVAIIKSCTPNALDDLTWCSGSGMLDEEEIIKLLEEEMVDLELQVCGNVTDQDDQYELDKEALNLTLEEGAWVEQEWLEKCRQEQELD</sequence>
<organism evidence="1">
    <name type="scientific">Tanacetum cinerariifolium</name>
    <name type="common">Dalmatian daisy</name>
    <name type="synonym">Chrysanthemum cinerariifolium</name>
    <dbReference type="NCBI Taxonomy" id="118510"/>
    <lineage>
        <taxon>Eukaryota</taxon>
        <taxon>Viridiplantae</taxon>
        <taxon>Streptophyta</taxon>
        <taxon>Embryophyta</taxon>
        <taxon>Tracheophyta</taxon>
        <taxon>Spermatophyta</taxon>
        <taxon>Magnoliopsida</taxon>
        <taxon>eudicotyledons</taxon>
        <taxon>Gunneridae</taxon>
        <taxon>Pentapetalae</taxon>
        <taxon>asterids</taxon>
        <taxon>campanulids</taxon>
        <taxon>Asterales</taxon>
        <taxon>Asteraceae</taxon>
        <taxon>Asteroideae</taxon>
        <taxon>Anthemideae</taxon>
        <taxon>Anthemidinae</taxon>
        <taxon>Tanacetum</taxon>
    </lineage>
</organism>
<name>A0A6L2MLP6_TANCI</name>
<evidence type="ECO:0000313" key="1">
    <source>
        <dbReference type="EMBL" id="GEU73244.1"/>
    </source>
</evidence>
<dbReference type="AlphaFoldDB" id="A0A6L2MLP6"/>
<comment type="caution">
    <text evidence="1">The sequence shown here is derived from an EMBL/GenBank/DDBJ whole genome shotgun (WGS) entry which is preliminary data.</text>
</comment>
<gene>
    <name evidence="1" type="ORF">Tci_045222</name>
</gene>
<protein>
    <submittedName>
        <fullName evidence="1">Uncharacterized protein</fullName>
    </submittedName>
</protein>
<dbReference type="EMBL" id="BKCJ010006650">
    <property type="protein sequence ID" value="GEU73244.1"/>
    <property type="molecule type" value="Genomic_DNA"/>
</dbReference>
<accession>A0A6L2MLP6</accession>